<accession>A0A6C2TXK7</accession>
<proteinExistence type="predicted"/>
<evidence type="ECO:0000313" key="3">
    <source>
        <dbReference type="Proteomes" id="UP000366872"/>
    </source>
</evidence>
<name>A0A6C2TXK7_PONDE</name>
<feature type="signal peptide" evidence="1">
    <location>
        <begin position="1"/>
        <end position="30"/>
    </location>
</feature>
<dbReference type="CDD" id="cd08994">
    <property type="entry name" value="GH43_62_32_68_117_130-like"/>
    <property type="match status" value="1"/>
</dbReference>
<dbReference type="InterPro" id="IPR023296">
    <property type="entry name" value="Glyco_hydro_beta-prop_sf"/>
</dbReference>
<dbReference type="SUPFAM" id="SSF75005">
    <property type="entry name" value="Arabinanase/levansucrase/invertase"/>
    <property type="match status" value="2"/>
</dbReference>
<keyword evidence="1" id="KW-0732">Signal</keyword>
<reference evidence="2 3" key="1">
    <citation type="submission" date="2019-04" db="EMBL/GenBank/DDBJ databases">
        <authorList>
            <person name="Van Vliet M D."/>
        </authorList>
    </citation>
    <scope>NUCLEOTIDE SEQUENCE [LARGE SCALE GENOMIC DNA]</scope>
    <source>
        <strain evidence="2 3">F1</strain>
    </source>
</reference>
<gene>
    <name evidence="2" type="ORF">PDESU_00932</name>
</gene>
<dbReference type="EMBL" id="CAAHFG010000001">
    <property type="protein sequence ID" value="VGO12380.1"/>
    <property type="molecule type" value="Genomic_DNA"/>
</dbReference>
<evidence type="ECO:0000313" key="2">
    <source>
        <dbReference type="EMBL" id="VGO12380.1"/>
    </source>
</evidence>
<protein>
    <recommendedName>
        <fullName evidence="4">Glycosyl hydrolases family 43</fullName>
    </recommendedName>
</protein>
<sequence length="365" mass="40499">MGNSKCWPSRCIWSCILLAMLCTVCGTSMASSEIQLLPVPRTSVLSEPGLIVWGASMVQDDDGVCHLFYCRWKGRLVRDWYMRSEIVHATAPSPGGPYTPQGVVLTKRPEGADAWDGLSSYNPTVVRFGDKYYLYYTGCNGANRRIRREDGSFKSSPNGTALAQRVGVAVADHPAGPWKRMDEPLVDLSDDGFDSQMVCNPSVTQGSDGRFLMVYKCSDGSPKTGGGIYLTVAFSDHPTGPFKKTGTKILSHPDSAFAVEDPFVWWEDGRYRIVVDDQHGDFSGEKGLILFESEDGLDWRKSDPFVLSRCQIDWEGGPLEKTHHLERPQIWLKDGKPAMLFAAIAREGNEYFNVHIPLQAVSSEK</sequence>
<dbReference type="AlphaFoldDB" id="A0A6C2TXK7"/>
<evidence type="ECO:0000256" key="1">
    <source>
        <dbReference type="SAM" id="SignalP"/>
    </source>
</evidence>
<evidence type="ECO:0008006" key="4">
    <source>
        <dbReference type="Google" id="ProtNLM"/>
    </source>
</evidence>
<dbReference type="Gene3D" id="2.115.10.20">
    <property type="entry name" value="Glycosyl hydrolase domain, family 43"/>
    <property type="match status" value="1"/>
</dbReference>
<dbReference type="Proteomes" id="UP000366872">
    <property type="component" value="Unassembled WGS sequence"/>
</dbReference>
<feature type="chain" id="PRO_5025583621" description="Glycosyl hydrolases family 43" evidence="1">
    <location>
        <begin position="31"/>
        <end position="365"/>
    </location>
</feature>
<keyword evidence="3" id="KW-1185">Reference proteome</keyword>
<organism evidence="2 3">
    <name type="scientific">Pontiella desulfatans</name>
    <dbReference type="NCBI Taxonomy" id="2750659"/>
    <lineage>
        <taxon>Bacteria</taxon>
        <taxon>Pseudomonadati</taxon>
        <taxon>Kiritimatiellota</taxon>
        <taxon>Kiritimatiellia</taxon>
        <taxon>Kiritimatiellales</taxon>
        <taxon>Pontiellaceae</taxon>
        <taxon>Pontiella</taxon>
    </lineage>
</organism>